<name>A0ACB5UC72_AMBMO</name>
<keyword evidence="2" id="KW-1185">Reference proteome</keyword>
<proteinExistence type="predicted"/>
<evidence type="ECO:0000313" key="2">
    <source>
        <dbReference type="Proteomes" id="UP001165064"/>
    </source>
</evidence>
<sequence>MGLGRKAVDLPPSHLGEKIDKLTEENTKLMSEIEALKTKPMVDQLNEFESKVKSSELEIELLNKTNDEKDKKIKKLEEQLKALTASNIELRESNKKLNSQCAELRTMNSDLLENMAQKEVDFSKDSKANQEEINDLKLKIEECITSGFI</sequence>
<protein>
    <submittedName>
        <fullName evidence="1">Unnamed protein product</fullName>
    </submittedName>
</protein>
<gene>
    <name evidence="1" type="ORF">Amon02_001329000</name>
</gene>
<organism evidence="1 2">
    <name type="scientific">Ambrosiozyma monospora</name>
    <name type="common">Yeast</name>
    <name type="synonym">Endomycopsis monosporus</name>
    <dbReference type="NCBI Taxonomy" id="43982"/>
    <lineage>
        <taxon>Eukaryota</taxon>
        <taxon>Fungi</taxon>
        <taxon>Dikarya</taxon>
        <taxon>Ascomycota</taxon>
        <taxon>Saccharomycotina</taxon>
        <taxon>Pichiomycetes</taxon>
        <taxon>Pichiales</taxon>
        <taxon>Pichiaceae</taxon>
        <taxon>Ambrosiozyma</taxon>
    </lineage>
</organism>
<dbReference type="Proteomes" id="UP001165064">
    <property type="component" value="Unassembled WGS sequence"/>
</dbReference>
<dbReference type="EMBL" id="BSXS01017075">
    <property type="protein sequence ID" value="GMF08534.1"/>
    <property type="molecule type" value="Genomic_DNA"/>
</dbReference>
<accession>A0ACB5UC72</accession>
<evidence type="ECO:0000313" key="1">
    <source>
        <dbReference type="EMBL" id="GMF08534.1"/>
    </source>
</evidence>
<reference evidence="1" key="1">
    <citation type="submission" date="2023-04" db="EMBL/GenBank/DDBJ databases">
        <title>Ambrosiozyma monospora NBRC 10751.</title>
        <authorList>
            <person name="Ichikawa N."/>
            <person name="Sato H."/>
            <person name="Tonouchi N."/>
        </authorList>
    </citation>
    <scope>NUCLEOTIDE SEQUENCE</scope>
    <source>
        <strain evidence="1">NBRC 10751</strain>
    </source>
</reference>
<comment type="caution">
    <text evidence="1">The sequence shown here is derived from an EMBL/GenBank/DDBJ whole genome shotgun (WGS) entry which is preliminary data.</text>
</comment>